<keyword evidence="1" id="KW-0812">Transmembrane</keyword>
<dbReference type="InterPro" id="IPR025962">
    <property type="entry name" value="SdpI/YhfL"/>
</dbReference>
<keyword evidence="1" id="KW-0472">Membrane</keyword>
<dbReference type="OrthoDB" id="4481397at2"/>
<reference evidence="2 3" key="1">
    <citation type="submission" date="2014-08" db="EMBL/GenBank/DDBJ databases">
        <title>Complete genome sequence of Corynebacterium phocae M408/89/1(T)(=DSM 44612(T)), isolated from the common seal (Phoca vitulina).</title>
        <authorList>
            <person name="Ruckert C."/>
            <person name="Albersmeier A."/>
            <person name="Winkler A."/>
            <person name="Kalinowski J."/>
        </authorList>
    </citation>
    <scope>NUCLEOTIDE SEQUENCE [LARGE SCALE GENOMIC DNA]</scope>
    <source>
        <strain evidence="2 3">M408/89/1</strain>
    </source>
</reference>
<dbReference type="RefSeq" id="WP_075732909.1">
    <property type="nucleotide sequence ID" value="NZ_VXKJ01000026.1"/>
</dbReference>
<gene>
    <name evidence="2" type="ORF">CPHO_02410</name>
</gene>
<dbReference type="Proteomes" id="UP000185491">
    <property type="component" value="Chromosome"/>
</dbReference>
<dbReference type="Pfam" id="PF13630">
    <property type="entry name" value="SdpI"/>
    <property type="match status" value="1"/>
</dbReference>
<feature type="transmembrane region" description="Helical" evidence="1">
    <location>
        <begin position="6"/>
        <end position="24"/>
    </location>
</feature>
<evidence type="ECO:0000256" key="1">
    <source>
        <dbReference type="SAM" id="Phobius"/>
    </source>
</evidence>
<evidence type="ECO:0008006" key="4">
    <source>
        <dbReference type="Google" id="ProtNLM"/>
    </source>
</evidence>
<name>A0A1L7D1D0_9CORY</name>
<accession>A0A1L7D1D0</accession>
<feature type="transmembrane region" description="Helical" evidence="1">
    <location>
        <begin position="61"/>
        <end position="80"/>
    </location>
</feature>
<dbReference type="AlphaFoldDB" id="A0A1L7D1D0"/>
<dbReference type="EMBL" id="CP009249">
    <property type="protein sequence ID" value="APT91949.1"/>
    <property type="molecule type" value="Genomic_DNA"/>
</dbReference>
<evidence type="ECO:0000313" key="3">
    <source>
        <dbReference type="Proteomes" id="UP000185491"/>
    </source>
</evidence>
<protein>
    <recommendedName>
        <fullName evidence="4">SdpI/YhfL protein family</fullName>
    </recommendedName>
</protein>
<feature type="transmembrane region" description="Helical" evidence="1">
    <location>
        <begin position="86"/>
        <end position="103"/>
    </location>
</feature>
<dbReference type="KEGG" id="cpho:CPHO_02410"/>
<sequence>MTAYSIIMAVTLLLAGAIMLWSGIKARQGALRRNMWIGIRTPALLASDEGWIEGHKAAAPYLIASSIPLFAGGVFCLFAQESLLAWVGLPVVTVMLLLVLIGSQKANSAVK</sequence>
<evidence type="ECO:0000313" key="2">
    <source>
        <dbReference type="EMBL" id="APT91949.1"/>
    </source>
</evidence>
<keyword evidence="3" id="KW-1185">Reference proteome</keyword>
<keyword evidence="1" id="KW-1133">Transmembrane helix</keyword>
<proteinExistence type="predicted"/>
<organism evidence="2 3">
    <name type="scientific">Corynebacterium phocae</name>
    <dbReference type="NCBI Taxonomy" id="161895"/>
    <lineage>
        <taxon>Bacteria</taxon>
        <taxon>Bacillati</taxon>
        <taxon>Actinomycetota</taxon>
        <taxon>Actinomycetes</taxon>
        <taxon>Mycobacteriales</taxon>
        <taxon>Corynebacteriaceae</taxon>
        <taxon>Corynebacterium</taxon>
    </lineage>
</organism>